<keyword evidence="3" id="KW-1185">Reference proteome</keyword>
<gene>
    <name evidence="2" type="ORF">R3Q16_34930</name>
</gene>
<evidence type="ECO:0000313" key="3">
    <source>
        <dbReference type="Proteomes" id="UP001185927"/>
    </source>
</evidence>
<evidence type="ECO:0000313" key="2">
    <source>
        <dbReference type="EMBL" id="MDV6271783.1"/>
    </source>
</evidence>
<dbReference type="EMBL" id="JAWLKB010000083">
    <property type="protein sequence ID" value="MDV6271783.1"/>
    <property type="molecule type" value="Genomic_DNA"/>
</dbReference>
<accession>A0ABU4C5K0</accession>
<protein>
    <submittedName>
        <fullName evidence="2">LLM class flavin-dependent oxidoreductase</fullName>
    </submittedName>
</protein>
<reference evidence="2 3" key="1">
    <citation type="submission" date="2023-10" db="EMBL/GenBank/DDBJ databases">
        <title>Development of a sustainable strategy for remediation of hydrocarbon-contaminated territories based on the waste exchange concept.</title>
        <authorList>
            <person name="Krivoruchko A."/>
        </authorList>
    </citation>
    <scope>NUCLEOTIDE SEQUENCE [LARGE SCALE GENOMIC DNA]</scope>
    <source>
        <strain evidence="2 3">IEGM 1203</strain>
    </source>
</reference>
<dbReference type="Pfam" id="PF00296">
    <property type="entry name" value="Bac_luciferase"/>
    <property type="match status" value="1"/>
</dbReference>
<organism evidence="2 3">
    <name type="scientific">Rhodococcus globerulus</name>
    <dbReference type="NCBI Taxonomy" id="33008"/>
    <lineage>
        <taxon>Bacteria</taxon>
        <taxon>Bacillati</taxon>
        <taxon>Actinomycetota</taxon>
        <taxon>Actinomycetes</taxon>
        <taxon>Mycobacteriales</taxon>
        <taxon>Nocardiaceae</taxon>
        <taxon>Rhodococcus</taxon>
    </lineage>
</organism>
<dbReference type="Proteomes" id="UP001185927">
    <property type="component" value="Unassembled WGS sequence"/>
</dbReference>
<feature type="domain" description="Luciferase-like" evidence="1">
    <location>
        <begin position="1"/>
        <end position="31"/>
    </location>
</feature>
<comment type="caution">
    <text evidence="2">The sequence shown here is derived from an EMBL/GenBank/DDBJ whole genome shotgun (WGS) entry which is preliminary data.</text>
</comment>
<dbReference type="SUPFAM" id="SSF51679">
    <property type="entry name" value="Bacterial luciferase-like"/>
    <property type="match status" value="1"/>
</dbReference>
<dbReference type="InterPro" id="IPR036661">
    <property type="entry name" value="Luciferase-like_sf"/>
</dbReference>
<proteinExistence type="predicted"/>
<name>A0ABU4C5K0_RHOGO</name>
<sequence>MSAVAQRTSGLRLGTGVVTLPLENPVRVAETPQY</sequence>
<dbReference type="InterPro" id="IPR011251">
    <property type="entry name" value="Luciferase-like_dom"/>
</dbReference>
<dbReference type="Gene3D" id="3.20.20.30">
    <property type="entry name" value="Luciferase-like domain"/>
    <property type="match status" value="1"/>
</dbReference>
<evidence type="ECO:0000259" key="1">
    <source>
        <dbReference type="Pfam" id="PF00296"/>
    </source>
</evidence>